<dbReference type="KEGG" id="csav:115709144"/>
<dbReference type="PANTHER" id="PTHR34121:SF5">
    <property type="entry name" value="CENTROSOMAL PROTEIN OF 135 KDA-LIKE PROTEIN"/>
    <property type="match status" value="1"/>
</dbReference>
<feature type="compositionally biased region" description="Acidic residues" evidence="2">
    <location>
        <begin position="627"/>
        <end position="641"/>
    </location>
</feature>
<evidence type="ECO:0000313" key="4">
    <source>
        <dbReference type="Proteomes" id="UP000596661"/>
    </source>
</evidence>
<feature type="compositionally biased region" description="Basic and acidic residues" evidence="2">
    <location>
        <begin position="104"/>
        <end position="121"/>
    </location>
</feature>
<dbReference type="EnsemblPlants" id="evm.model.03.1387">
    <property type="protein sequence ID" value="cds.evm.model.03.1387"/>
    <property type="gene ID" value="evm.TU.03.1387"/>
</dbReference>
<accession>A0A803P532</accession>
<dbReference type="OMA" id="FARIRFH"/>
<proteinExistence type="predicted"/>
<gene>
    <name evidence="3" type="primary">LOC115709144</name>
</gene>
<name>A0A803P532_CANSA</name>
<organism evidence="3 4">
    <name type="scientific">Cannabis sativa</name>
    <name type="common">Hemp</name>
    <name type="synonym">Marijuana</name>
    <dbReference type="NCBI Taxonomy" id="3483"/>
    <lineage>
        <taxon>Eukaryota</taxon>
        <taxon>Viridiplantae</taxon>
        <taxon>Streptophyta</taxon>
        <taxon>Embryophyta</taxon>
        <taxon>Tracheophyta</taxon>
        <taxon>Spermatophyta</taxon>
        <taxon>Magnoliopsida</taxon>
        <taxon>eudicotyledons</taxon>
        <taxon>Gunneridae</taxon>
        <taxon>Pentapetalae</taxon>
        <taxon>rosids</taxon>
        <taxon>fabids</taxon>
        <taxon>Rosales</taxon>
        <taxon>Cannabaceae</taxon>
        <taxon>Cannabis</taxon>
    </lineage>
</organism>
<dbReference type="RefSeq" id="XP_030493039.1">
    <property type="nucleotide sequence ID" value="XM_030637179.2"/>
</dbReference>
<reference evidence="3" key="1">
    <citation type="submission" date="2018-11" db="EMBL/GenBank/DDBJ databases">
        <authorList>
            <person name="Grassa J C."/>
        </authorList>
    </citation>
    <scope>NUCLEOTIDE SEQUENCE [LARGE SCALE GENOMIC DNA]</scope>
</reference>
<dbReference type="PANTHER" id="PTHR34121">
    <property type="entry name" value="MYOSIN-11"/>
    <property type="match status" value="1"/>
</dbReference>
<dbReference type="Gramene" id="evm.model.03.1387">
    <property type="protein sequence ID" value="cds.evm.model.03.1387"/>
    <property type="gene ID" value="evm.TU.03.1387"/>
</dbReference>
<feature type="coiled-coil region" evidence="1">
    <location>
        <begin position="341"/>
        <end position="375"/>
    </location>
</feature>
<dbReference type="GeneID" id="115709144"/>
<dbReference type="OrthoDB" id="2019255at2759"/>
<dbReference type="EMBL" id="UZAU01000300">
    <property type="status" value="NOT_ANNOTATED_CDS"/>
    <property type="molecule type" value="Genomic_DNA"/>
</dbReference>
<evidence type="ECO:0000313" key="3">
    <source>
        <dbReference type="EnsemblPlants" id="cds.evm.model.03.1387"/>
    </source>
</evidence>
<feature type="region of interest" description="Disordered" evidence="2">
    <location>
        <begin position="611"/>
        <end position="641"/>
    </location>
</feature>
<dbReference type="Proteomes" id="UP000596661">
    <property type="component" value="Chromosome 3"/>
</dbReference>
<keyword evidence="1" id="KW-0175">Coiled coil</keyword>
<keyword evidence="4" id="KW-1185">Reference proteome</keyword>
<protein>
    <submittedName>
        <fullName evidence="3">Uncharacterized protein</fullName>
    </submittedName>
</protein>
<evidence type="ECO:0000256" key="2">
    <source>
        <dbReference type="SAM" id="MobiDB-lite"/>
    </source>
</evidence>
<sequence length="641" mass="73021">MSWLRTAVNRAAEVGGQNQLRRTMRSYADSVVVHAGNAVAGGARILQERIGMRNLQGFKHTVKRLEEVSVSCRGVERVQLLRRWLVALKEVEKLSSATSDESPSEQHHDSPTNTFDDKDNSPKRPTLVLYVDSHGDVPRNFLDVFLYSQALEGITLSMILEAPNDEEVPLLLELYGLCLTGGKEVHIDVMRRVQDLSEAFSGCHEEVLIKREELLQFAQGAIAGLKINSDIARIDDEVCSIKEKLNNLNNKDGETTLETEPALAEIQLCFNLEALLLKKKLLRNGDSPEMHAEKVYKLKILLESLANSTSKAEKRILDHRSHKEEALSFRVAKSDEVHHIEKEMVAEIKQLEIQRDELEAELKKVNTSLAGAHMRLHNLREERDQFDEASNEILVHLKTKDDELSKSIASYREEADIVDTWIKFLDETWVLQTSYTDQKEKQVMVELEKCGDRFVSLVMHLLSIYKEMLGSLITRIKEIVESLSINQESKLSSGEDDKSQKSLNPNKDLEEQYVNIEAKFLTTSSVVETIKRQFYVQTEGIFRKEDDKVKELFDAIDTLRDKFESIDRPILKIETPNKNSVNSKSPSTKNIHDVIQSSLIREKKTVKSVENLTELDSEGNDGRSDSAEEINDWEFDAFEKD</sequence>
<feature type="region of interest" description="Disordered" evidence="2">
    <location>
        <begin position="96"/>
        <end position="121"/>
    </location>
</feature>
<dbReference type="AlphaFoldDB" id="A0A803P532"/>
<evidence type="ECO:0000256" key="1">
    <source>
        <dbReference type="SAM" id="Coils"/>
    </source>
</evidence>
<reference evidence="3" key="2">
    <citation type="submission" date="2021-03" db="UniProtKB">
        <authorList>
            <consortium name="EnsemblPlants"/>
        </authorList>
    </citation>
    <scope>IDENTIFICATION</scope>
</reference>